<dbReference type="PANTHER" id="PTHR11579:SF0">
    <property type="entry name" value="PROTEIN-L-ISOASPARTATE(D-ASPARTATE) O-METHYLTRANSFERASE"/>
    <property type="match status" value="1"/>
</dbReference>
<dbReference type="GO" id="GO:0005737">
    <property type="term" value="C:cytoplasm"/>
    <property type="evidence" value="ECO:0007669"/>
    <property type="project" value="UniProtKB-SubCell"/>
</dbReference>
<dbReference type="Proteomes" id="UP000214588">
    <property type="component" value="Unassembled WGS sequence"/>
</dbReference>
<evidence type="ECO:0000256" key="1">
    <source>
        <dbReference type="ARBA" id="ARBA00004496"/>
    </source>
</evidence>
<evidence type="ECO:0000256" key="7">
    <source>
        <dbReference type="ARBA" id="ARBA00022679"/>
    </source>
</evidence>
<keyword evidence="6" id="KW-0489">Methyltransferase</keyword>
<gene>
    <name evidence="12" type="ORF">CDO51_12790</name>
</gene>
<evidence type="ECO:0000256" key="4">
    <source>
        <dbReference type="ARBA" id="ARBA00013346"/>
    </source>
</evidence>
<keyword evidence="7" id="KW-0808">Transferase</keyword>
<keyword evidence="13" id="KW-1185">Reference proteome</keyword>
<evidence type="ECO:0000313" key="12">
    <source>
        <dbReference type="EMBL" id="OWZ82671.1"/>
    </source>
</evidence>
<dbReference type="GO" id="GO:0004719">
    <property type="term" value="F:protein-L-isoaspartate (D-aspartate) O-methyltransferase activity"/>
    <property type="evidence" value="ECO:0007669"/>
    <property type="project" value="UniProtKB-EC"/>
</dbReference>
<dbReference type="Gene3D" id="3.40.50.150">
    <property type="entry name" value="Vaccinia Virus protein VP39"/>
    <property type="match status" value="1"/>
</dbReference>
<evidence type="ECO:0000256" key="10">
    <source>
        <dbReference type="ARBA" id="ARBA00031323"/>
    </source>
</evidence>
<dbReference type="InterPro" id="IPR000682">
    <property type="entry name" value="PCMT"/>
</dbReference>
<evidence type="ECO:0000256" key="6">
    <source>
        <dbReference type="ARBA" id="ARBA00022603"/>
    </source>
</evidence>
<evidence type="ECO:0000313" key="13">
    <source>
        <dbReference type="Proteomes" id="UP000214588"/>
    </source>
</evidence>
<dbReference type="Pfam" id="PF01135">
    <property type="entry name" value="PCMT"/>
    <property type="match status" value="1"/>
</dbReference>
<dbReference type="AlphaFoldDB" id="A0A226BUX5"/>
<dbReference type="OrthoDB" id="9772751at2"/>
<evidence type="ECO:0000256" key="9">
    <source>
        <dbReference type="ARBA" id="ARBA00030757"/>
    </source>
</evidence>
<dbReference type="GO" id="GO:0032259">
    <property type="term" value="P:methylation"/>
    <property type="evidence" value="ECO:0007669"/>
    <property type="project" value="UniProtKB-KW"/>
</dbReference>
<dbReference type="EC" id="2.1.1.77" evidence="3"/>
<dbReference type="PANTHER" id="PTHR11579">
    <property type="entry name" value="PROTEIN-L-ISOASPARTATE O-METHYLTRANSFERASE"/>
    <property type="match status" value="1"/>
</dbReference>
<evidence type="ECO:0000256" key="2">
    <source>
        <dbReference type="ARBA" id="ARBA00005369"/>
    </source>
</evidence>
<comment type="caution">
    <text evidence="12">The sequence shown here is derived from an EMBL/GenBank/DDBJ whole genome shotgun (WGS) entry which is preliminary data.</text>
</comment>
<name>A0A226BUX5_9FIRM</name>
<dbReference type="SUPFAM" id="SSF53335">
    <property type="entry name" value="S-adenosyl-L-methionine-dependent methyltransferases"/>
    <property type="match status" value="1"/>
</dbReference>
<evidence type="ECO:0000256" key="11">
    <source>
        <dbReference type="ARBA" id="ARBA00031350"/>
    </source>
</evidence>
<comment type="subcellular location">
    <subcellularLocation>
        <location evidence="1">Cytoplasm</location>
    </subcellularLocation>
</comment>
<dbReference type="RefSeq" id="WP_089024610.1">
    <property type="nucleotide sequence ID" value="NZ_NIQC01000052.1"/>
</dbReference>
<evidence type="ECO:0000256" key="5">
    <source>
        <dbReference type="ARBA" id="ARBA00022490"/>
    </source>
</evidence>
<evidence type="ECO:0000256" key="8">
    <source>
        <dbReference type="ARBA" id="ARBA00022691"/>
    </source>
</evidence>
<keyword evidence="5" id="KW-0963">Cytoplasm</keyword>
<protein>
    <recommendedName>
        <fullName evidence="4">Protein-L-isoaspartate O-methyltransferase</fullName>
        <ecNumber evidence="3">2.1.1.77</ecNumber>
    </recommendedName>
    <alternativeName>
        <fullName evidence="11">L-isoaspartyl protein carboxyl methyltransferase</fullName>
    </alternativeName>
    <alternativeName>
        <fullName evidence="9">Protein L-isoaspartyl methyltransferase</fullName>
    </alternativeName>
    <alternativeName>
        <fullName evidence="10">Protein-beta-aspartate methyltransferase</fullName>
    </alternativeName>
</protein>
<dbReference type="InterPro" id="IPR029063">
    <property type="entry name" value="SAM-dependent_MTases_sf"/>
</dbReference>
<dbReference type="EMBL" id="NIQC01000052">
    <property type="protein sequence ID" value="OWZ82671.1"/>
    <property type="molecule type" value="Genomic_DNA"/>
</dbReference>
<organism evidence="12 13">
    <name type="scientific">Natranaerobius trueperi</name>
    <dbReference type="NCBI Taxonomy" id="759412"/>
    <lineage>
        <taxon>Bacteria</taxon>
        <taxon>Bacillati</taxon>
        <taxon>Bacillota</taxon>
        <taxon>Clostridia</taxon>
        <taxon>Natranaerobiales</taxon>
        <taxon>Natranaerobiaceae</taxon>
        <taxon>Natranaerobius</taxon>
    </lineage>
</organism>
<sequence length="60" mass="6712">MIVTAAANRTPSELLKQLKEGGRMVIPIGNELIQELQVITKQEDKYARKSLGSCRFVPLK</sequence>
<evidence type="ECO:0000256" key="3">
    <source>
        <dbReference type="ARBA" id="ARBA00011890"/>
    </source>
</evidence>
<accession>A0A226BUX5</accession>
<reference evidence="12 13" key="1">
    <citation type="submission" date="2017-06" db="EMBL/GenBank/DDBJ databases">
        <title>Draft Genome Sequence of Natranaerobius trueperi halophilic, alkalithermophilic bacteria from soda lakes.</title>
        <authorList>
            <person name="Zhao B."/>
        </authorList>
    </citation>
    <scope>NUCLEOTIDE SEQUENCE [LARGE SCALE GENOMIC DNA]</scope>
    <source>
        <strain evidence="12 13">DSM 18760</strain>
    </source>
</reference>
<keyword evidence="8" id="KW-0949">S-adenosyl-L-methionine</keyword>
<proteinExistence type="inferred from homology"/>
<comment type="similarity">
    <text evidence="2">Belongs to the methyltransferase superfamily. L-isoaspartyl/D-aspartyl protein methyltransferase family.</text>
</comment>